<gene>
    <name evidence="1" type="ORF">EDD18DRAFT_1114698</name>
</gene>
<proteinExistence type="predicted"/>
<dbReference type="Proteomes" id="UP001175228">
    <property type="component" value="Unassembled WGS sequence"/>
</dbReference>
<dbReference type="EMBL" id="JAUEPU010000110">
    <property type="protein sequence ID" value="KAK0477479.1"/>
    <property type="molecule type" value="Genomic_DNA"/>
</dbReference>
<dbReference type="AlphaFoldDB" id="A0AA39UCP6"/>
<dbReference type="InterPro" id="IPR013083">
    <property type="entry name" value="Znf_RING/FYVE/PHD"/>
</dbReference>
<reference evidence="1" key="1">
    <citation type="submission" date="2023-06" db="EMBL/GenBank/DDBJ databases">
        <authorList>
            <consortium name="Lawrence Berkeley National Laboratory"/>
            <person name="Ahrendt S."/>
            <person name="Sahu N."/>
            <person name="Indic B."/>
            <person name="Wong-Bajracharya J."/>
            <person name="Merenyi Z."/>
            <person name="Ke H.-M."/>
            <person name="Monk M."/>
            <person name="Kocsube S."/>
            <person name="Drula E."/>
            <person name="Lipzen A."/>
            <person name="Balint B."/>
            <person name="Henrissat B."/>
            <person name="Andreopoulos B."/>
            <person name="Martin F.M."/>
            <person name="Harder C.B."/>
            <person name="Rigling D."/>
            <person name="Ford K.L."/>
            <person name="Foster G.D."/>
            <person name="Pangilinan J."/>
            <person name="Papanicolaou A."/>
            <person name="Barry K."/>
            <person name="LaButti K."/>
            <person name="Viragh M."/>
            <person name="Koriabine M."/>
            <person name="Yan M."/>
            <person name="Riley R."/>
            <person name="Champramary S."/>
            <person name="Plett K.L."/>
            <person name="Tsai I.J."/>
            <person name="Slot J."/>
            <person name="Sipos G."/>
            <person name="Plett J."/>
            <person name="Nagy L.G."/>
            <person name="Grigoriev I.V."/>
        </authorList>
    </citation>
    <scope>NUCLEOTIDE SEQUENCE</scope>
    <source>
        <strain evidence="1">HWK02</strain>
    </source>
</reference>
<keyword evidence="2" id="KW-1185">Reference proteome</keyword>
<dbReference type="SUPFAM" id="SSF57850">
    <property type="entry name" value="RING/U-box"/>
    <property type="match status" value="1"/>
</dbReference>
<accession>A0AA39UCP6</accession>
<name>A0AA39UCP6_9AGAR</name>
<protein>
    <submittedName>
        <fullName evidence="1">Uncharacterized protein</fullName>
    </submittedName>
</protein>
<comment type="caution">
    <text evidence="1">The sequence shown here is derived from an EMBL/GenBank/DDBJ whole genome shotgun (WGS) entry which is preliminary data.</text>
</comment>
<organism evidence="1 2">
    <name type="scientific">Armillaria luteobubalina</name>
    <dbReference type="NCBI Taxonomy" id="153913"/>
    <lineage>
        <taxon>Eukaryota</taxon>
        <taxon>Fungi</taxon>
        <taxon>Dikarya</taxon>
        <taxon>Basidiomycota</taxon>
        <taxon>Agaricomycotina</taxon>
        <taxon>Agaricomycetes</taxon>
        <taxon>Agaricomycetidae</taxon>
        <taxon>Agaricales</taxon>
        <taxon>Marasmiineae</taxon>
        <taxon>Physalacriaceae</taxon>
        <taxon>Armillaria</taxon>
    </lineage>
</organism>
<dbReference type="Gene3D" id="3.30.40.10">
    <property type="entry name" value="Zinc/RING finger domain, C3HC4 (zinc finger)"/>
    <property type="match status" value="1"/>
</dbReference>
<evidence type="ECO:0000313" key="1">
    <source>
        <dbReference type="EMBL" id="KAK0477479.1"/>
    </source>
</evidence>
<evidence type="ECO:0000313" key="2">
    <source>
        <dbReference type="Proteomes" id="UP001175228"/>
    </source>
</evidence>
<sequence>MRRASTRLIKIVKECKNLEKRAVRAEGTEHQTQETLNHLTLKYHEPWCQRRSYAHLDQAQSKTQNTEESLTQLMHMHHHALARLKNTEESIDGLKDDLKDARNGDWYFWDFVNELRCGICNKDLDGAYSPDVQDTSLACGDTFHGTCLWQWFEENEGPFYNCKVVNLLQMLGSEEERPASYDWEILYSLTLHFTWCEFENLRQLPPRAFWTDQSSLQLRLALVDSLPSLGSLLDKKIHYIPNARYHLNTIEMESEIYISTRYDYVRVQMCSSSSDAREPNTHAIISLIMLGTLAQKDRVENATRECRGKYNGLGDITKRARRNHQVLEAVDTQHAAAEGKPARLGPRTRASSRYDERTVLETNVSDVPKHLHQELNTLDIKFSILKDETLQKYLQERMLREKHRRIGSESTISKIIIQAAIGSEGGKIAETE</sequence>